<evidence type="ECO:0000313" key="18">
    <source>
        <dbReference type="RefSeq" id="XP_022723552.1"/>
    </source>
</evidence>
<keyword evidence="6" id="KW-0548">Nucleotidyltransferase</keyword>
<dbReference type="KEGG" id="dzi:111280429"/>
<comment type="similarity">
    <text evidence="2">Belongs to the GDPGP1 family.</text>
</comment>
<evidence type="ECO:0000259" key="11">
    <source>
        <dbReference type="Pfam" id="PF26217"/>
    </source>
</evidence>
<evidence type="ECO:0000256" key="4">
    <source>
        <dbReference type="ARBA" id="ARBA00022658"/>
    </source>
</evidence>
<keyword evidence="9" id="KW-0732">Signal</keyword>
<comment type="subcellular location">
    <subcellularLocation>
        <location evidence="1">Cytoplasm</location>
    </subcellularLocation>
</comment>
<dbReference type="GO" id="GO:0016787">
    <property type="term" value="F:hydrolase activity"/>
    <property type="evidence" value="ECO:0007669"/>
    <property type="project" value="UniProtKB-KW"/>
</dbReference>
<keyword evidence="3" id="KW-0963">Cytoplasm</keyword>
<dbReference type="GO" id="GO:0000166">
    <property type="term" value="F:nucleotide binding"/>
    <property type="evidence" value="ECO:0007669"/>
    <property type="project" value="UniProtKB-KW"/>
</dbReference>
<evidence type="ECO:0000256" key="2">
    <source>
        <dbReference type="ARBA" id="ARBA00006451"/>
    </source>
</evidence>
<dbReference type="RefSeq" id="XP_022723552.1">
    <property type="nucleotide sequence ID" value="XM_022867817.1"/>
</dbReference>
<gene>
    <name evidence="13 14 15 16 17 18" type="primary">LOC111280429</name>
</gene>
<keyword evidence="5" id="KW-0808">Transferase</keyword>
<evidence type="ECO:0000313" key="12">
    <source>
        <dbReference type="Proteomes" id="UP000515121"/>
    </source>
</evidence>
<evidence type="ECO:0000313" key="14">
    <source>
        <dbReference type="RefSeq" id="XP_022723548.1"/>
    </source>
</evidence>
<dbReference type="InterPro" id="IPR058866">
    <property type="entry name" value="GDPGP1_N"/>
</dbReference>
<name>A0A6P5X7C7_DURZI</name>
<organism evidence="12 13">
    <name type="scientific">Durio zibethinus</name>
    <name type="common">Durian</name>
    <dbReference type="NCBI Taxonomy" id="66656"/>
    <lineage>
        <taxon>Eukaryota</taxon>
        <taxon>Viridiplantae</taxon>
        <taxon>Streptophyta</taxon>
        <taxon>Embryophyta</taxon>
        <taxon>Tracheophyta</taxon>
        <taxon>Spermatophyta</taxon>
        <taxon>Magnoliopsida</taxon>
        <taxon>eudicotyledons</taxon>
        <taxon>Gunneridae</taxon>
        <taxon>Pentapetalae</taxon>
        <taxon>rosids</taxon>
        <taxon>malvids</taxon>
        <taxon>Malvales</taxon>
        <taxon>Malvaceae</taxon>
        <taxon>Helicteroideae</taxon>
        <taxon>Durio</taxon>
    </lineage>
</organism>
<dbReference type="GO" id="GO:0005737">
    <property type="term" value="C:cytoplasm"/>
    <property type="evidence" value="ECO:0007669"/>
    <property type="project" value="UniProtKB-SubCell"/>
</dbReference>
<dbReference type="GO" id="GO:0080048">
    <property type="term" value="F:GDP-D-glucose phosphorylase activity"/>
    <property type="evidence" value="ECO:0007669"/>
    <property type="project" value="InterPro"/>
</dbReference>
<keyword evidence="8" id="KW-0378">Hydrolase</keyword>
<dbReference type="RefSeq" id="XP_022723548.1">
    <property type="nucleotide sequence ID" value="XM_022867813.1"/>
</dbReference>
<dbReference type="Pfam" id="PF26216">
    <property type="entry name" value="GDPGP1_C"/>
    <property type="match status" value="1"/>
</dbReference>
<dbReference type="OrthoDB" id="417175at2759"/>
<dbReference type="RefSeq" id="XP_022723547.1">
    <property type="nucleotide sequence ID" value="XM_022867812.1"/>
</dbReference>
<dbReference type="PANTHER" id="PTHR20884:SF9">
    <property type="entry name" value="OS12G0612100 PROTEIN"/>
    <property type="match status" value="1"/>
</dbReference>
<dbReference type="Pfam" id="PF26217">
    <property type="entry name" value="GDPGP1_N"/>
    <property type="match status" value="1"/>
</dbReference>
<dbReference type="PANTHER" id="PTHR20884">
    <property type="entry name" value="GDP-D-GLUCOSE PHOSPHORYLASE 1"/>
    <property type="match status" value="1"/>
</dbReference>
<feature type="domain" description="GDPGP1-like C-terminal" evidence="10">
    <location>
        <begin position="284"/>
        <end position="420"/>
    </location>
</feature>
<dbReference type="Proteomes" id="UP000515121">
    <property type="component" value="Unplaced"/>
</dbReference>
<dbReference type="RefSeq" id="XP_022723550.1">
    <property type="nucleotide sequence ID" value="XM_022867815.1"/>
</dbReference>
<proteinExistence type="inferred from homology"/>
<dbReference type="InterPro" id="IPR026506">
    <property type="entry name" value="GDPGP"/>
</dbReference>
<evidence type="ECO:0000259" key="10">
    <source>
        <dbReference type="Pfam" id="PF26216"/>
    </source>
</evidence>
<evidence type="ECO:0000313" key="13">
    <source>
        <dbReference type="RefSeq" id="XP_022723547.1"/>
    </source>
</evidence>
<evidence type="ECO:0000256" key="9">
    <source>
        <dbReference type="SAM" id="SignalP"/>
    </source>
</evidence>
<evidence type="ECO:0000313" key="16">
    <source>
        <dbReference type="RefSeq" id="XP_022723550.1"/>
    </source>
</evidence>
<dbReference type="AlphaFoldDB" id="A0A6P5X7C7"/>
<sequence>MVVVVPYLHPVGIPLILLSSLVVAADSTICKVVSGATVFYCCCRILFVRMVTVKWLEDNCFLVKNEKSEQLKHSHFFLQGMNFPIYCCGSQSLEEDTSFEGLSCIAEEEQSMLDAFLLSQWEDRMWKGCFRYDVTTSEIKVIAGKMKFFSQLNEAQITDHLAKSEGTLPAWDHFVFDGMKHPEELLFCLAGSKKAKSELIHVASVPDSAILVIINVTPVEYGHVYLVPCTSNRRYQHLDARTVEMVTRIAAEINNHSFRVFYNCYRPNCSDVYFQACYFSDPLPVEFRPVDTLLSGGRRGIHICSVIDYPIKTISFQTTRNLKIMAVAISEICSHLEEKNVQYNLMISDSGKKIFLFLQQPFAASHAISAWECGGYFLFKNRYEFDEVTEDAMLKRLSCFSLNDNDFEAVKQLCCSIASKFDI</sequence>
<evidence type="ECO:0000313" key="15">
    <source>
        <dbReference type="RefSeq" id="XP_022723549.1"/>
    </source>
</evidence>
<feature type="domain" description="GDPGP1-like N-terminal" evidence="11">
    <location>
        <begin position="113"/>
        <end position="277"/>
    </location>
</feature>
<keyword evidence="4" id="KW-0344">Guanine-nucleotide releasing factor</keyword>
<dbReference type="RefSeq" id="XP_022723549.1">
    <property type="nucleotide sequence ID" value="XM_022867814.1"/>
</dbReference>
<dbReference type="GeneID" id="111280429"/>
<protein>
    <submittedName>
        <fullName evidence="13 14">GDP-L-galactose phosphorylase 2-like isoform X1</fullName>
    </submittedName>
</protein>
<evidence type="ECO:0000256" key="3">
    <source>
        <dbReference type="ARBA" id="ARBA00022490"/>
    </source>
</evidence>
<evidence type="ECO:0000313" key="17">
    <source>
        <dbReference type="RefSeq" id="XP_022723551.1"/>
    </source>
</evidence>
<keyword evidence="12" id="KW-1185">Reference proteome</keyword>
<dbReference type="RefSeq" id="XP_022723551.1">
    <property type="nucleotide sequence ID" value="XM_022867816.1"/>
</dbReference>
<reference evidence="13 14" key="1">
    <citation type="submission" date="2025-04" db="UniProtKB">
        <authorList>
            <consortium name="RefSeq"/>
        </authorList>
    </citation>
    <scope>IDENTIFICATION</scope>
    <source>
        <tissue evidence="13 14">Fruit stalk</tissue>
    </source>
</reference>
<evidence type="ECO:0000256" key="1">
    <source>
        <dbReference type="ARBA" id="ARBA00004496"/>
    </source>
</evidence>
<dbReference type="GO" id="GO:0005085">
    <property type="term" value="F:guanyl-nucleotide exchange factor activity"/>
    <property type="evidence" value="ECO:0007669"/>
    <property type="project" value="UniProtKB-KW"/>
</dbReference>
<dbReference type="GO" id="GO:0006006">
    <property type="term" value="P:glucose metabolic process"/>
    <property type="evidence" value="ECO:0007669"/>
    <property type="project" value="TreeGrafter"/>
</dbReference>
<dbReference type="InterPro" id="IPR058865">
    <property type="entry name" value="GDPGP1_C"/>
</dbReference>
<evidence type="ECO:0000256" key="8">
    <source>
        <dbReference type="ARBA" id="ARBA00022801"/>
    </source>
</evidence>
<evidence type="ECO:0000256" key="7">
    <source>
        <dbReference type="ARBA" id="ARBA00022741"/>
    </source>
</evidence>
<evidence type="ECO:0000256" key="6">
    <source>
        <dbReference type="ARBA" id="ARBA00022695"/>
    </source>
</evidence>
<accession>A0A6P5X7C7</accession>
<feature type="signal peptide" evidence="9">
    <location>
        <begin position="1"/>
        <end position="24"/>
    </location>
</feature>
<feature type="chain" id="PRO_5044649017" evidence="9">
    <location>
        <begin position="25"/>
        <end position="423"/>
    </location>
</feature>
<evidence type="ECO:0000256" key="5">
    <source>
        <dbReference type="ARBA" id="ARBA00022679"/>
    </source>
</evidence>
<keyword evidence="7" id="KW-0547">Nucleotide-binding</keyword>